<comment type="similarity">
    <text evidence="1">Belongs to the HGH1 family.</text>
</comment>
<feature type="compositionally biased region" description="Acidic residues" evidence="3">
    <location>
        <begin position="346"/>
        <end position="357"/>
    </location>
</feature>
<organism evidence="6 7">
    <name type="scientific">Dictyostelium purpureum</name>
    <name type="common">Slime mold</name>
    <dbReference type="NCBI Taxonomy" id="5786"/>
    <lineage>
        <taxon>Eukaryota</taxon>
        <taxon>Amoebozoa</taxon>
        <taxon>Evosea</taxon>
        <taxon>Eumycetozoa</taxon>
        <taxon>Dictyostelia</taxon>
        <taxon>Dictyosteliales</taxon>
        <taxon>Dictyosteliaceae</taxon>
        <taxon>Dictyostelium</taxon>
    </lineage>
</organism>
<dbReference type="OMA" id="MCILLTN"/>
<protein>
    <recommendedName>
        <fullName evidence="2">Protein HGH1 homolog</fullName>
    </recommendedName>
</protein>
<dbReference type="STRING" id="5786.F0ZJG4"/>
<dbReference type="Proteomes" id="UP000001064">
    <property type="component" value="Unassembled WGS sequence"/>
</dbReference>
<accession>F0ZJG4</accession>
<gene>
    <name evidence="6" type="ORF">DICPUDRAFT_87641</name>
</gene>
<keyword evidence="7" id="KW-1185">Reference proteome</keyword>
<dbReference type="InterPro" id="IPR011989">
    <property type="entry name" value="ARM-like"/>
</dbReference>
<reference evidence="7" key="1">
    <citation type="journal article" date="2011" name="Genome Biol.">
        <title>Comparative genomics of the social amoebae Dictyostelium discoideum and Dictyostelium purpureum.</title>
        <authorList>
            <consortium name="US DOE Joint Genome Institute (JGI-PGF)"/>
            <person name="Sucgang R."/>
            <person name="Kuo A."/>
            <person name="Tian X."/>
            <person name="Salerno W."/>
            <person name="Parikh A."/>
            <person name="Feasley C.L."/>
            <person name="Dalin E."/>
            <person name="Tu H."/>
            <person name="Huang E."/>
            <person name="Barry K."/>
            <person name="Lindquist E."/>
            <person name="Shapiro H."/>
            <person name="Bruce D."/>
            <person name="Schmutz J."/>
            <person name="Salamov A."/>
            <person name="Fey P."/>
            <person name="Gaudet P."/>
            <person name="Anjard C."/>
            <person name="Babu M.M."/>
            <person name="Basu S."/>
            <person name="Bushmanova Y."/>
            <person name="van der Wel H."/>
            <person name="Katoh-Kurasawa M."/>
            <person name="Dinh C."/>
            <person name="Coutinho P.M."/>
            <person name="Saito T."/>
            <person name="Elias M."/>
            <person name="Schaap P."/>
            <person name="Kay R.R."/>
            <person name="Henrissat B."/>
            <person name="Eichinger L."/>
            <person name="Rivero F."/>
            <person name="Putnam N.H."/>
            <person name="West C.M."/>
            <person name="Loomis W.F."/>
            <person name="Chisholm R.L."/>
            <person name="Shaulsky G."/>
            <person name="Strassmann J.E."/>
            <person name="Queller D.C."/>
            <person name="Kuspa A."/>
            <person name="Grigoriev I.V."/>
        </authorList>
    </citation>
    <scope>NUCLEOTIDE SEQUENCE [LARGE SCALE GENOMIC DNA]</scope>
    <source>
        <strain evidence="7">QSDP1</strain>
    </source>
</reference>
<evidence type="ECO:0000313" key="6">
    <source>
        <dbReference type="EMBL" id="EGC35916.1"/>
    </source>
</evidence>
<dbReference type="Pfam" id="PF04063">
    <property type="entry name" value="DUF383"/>
    <property type="match status" value="1"/>
</dbReference>
<dbReference type="EMBL" id="GL871043">
    <property type="protein sequence ID" value="EGC35916.1"/>
    <property type="molecule type" value="Genomic_DNA"/>
</dbReference>
<dbReference type="AlphaFoldDB" id="F0ZJG4"/>
<dbReference type="OrthoDB" id="338814at2759"/>
<feature type="domain" description="Protein HGH1 C-terminal" evidence="5">
    <location>
        <begin position="275"/>
        <end position="329"/>
    </location>
</feature>
<sequence length="357" mass="40952">MDQLIELVPFLTNPKAEIKILALQHLSGVSDNQDARDVLKNTQIINNLLYLIGDSNHVIVRHSLTILINLCQDETFLAEITKKNIVPRLVDGTTDTKNKLNEIFAMLLSNVTHTKEGCLQLMQCGKELEAFYIMKLVQVLTSGSSQPDFLTSAKYNWIINVILNVTQIQEGRKIVLEDENQIFQLILPLINHKNVIKRRGILGIIRNCCYSEQHHPLLISDRFDILTKLCLIIRGNDKLDEDELVGINTQLHNASIPVGNERDEDKECRKMVIDSLIFLTGTKISRIAMRDSKIYPILRNYYNAESDEDLRDNVEKVVEIILREEGEDENISTEPSFDQNKRQKLEDEDVNFDVEEI</sequence>
<dbReference type="InterPro" id="IPR039717">
    <property type="entry name" value="Hgh1"/>
</dbReference>
<evidence type="ECO:0000313" key="7">
    <source>
        <dbReference type="Proteomes" id="UP000001064"/>
    </source>
</evidence>
<dbReference type="SUPFAM" id="SSF48371">
    <property type="entry name" value="ARM repeat"/>
    <property type="match status" value="1"/>
</dbReference>
<dbReference type="RefSeq" id="XP_003287570.1">
    <property type="nucleotide sequence ID" value="XM_003287522.1"/>
</dbReference>
<dbReference type="InterPro" id="IPR007205">
    <property type="entry name" value="Protein_HGH1_N"/>
</dbReference>
<evidence type="ECO:0000259" key="5">
    <source>
        <dbReference type="Pfam" id="PF04064"/>
    </source>
</evidence>
<feature type="domain" description="Protein HGH1 N-terminal" evidence="4">
    <location>
        <begin position="93"/>
        <end position="270"/>
    </location>
</feature>
<feature type="region of interest" description="Disordered" evidence="3">
    <location>
        <begin position="325"/>
        <end position="357"/>
    </location>
</feature>
<name>F0ZJG4_DICPU</name>
<dbReference type="VEuPathDB" id="AmoebaDB:DICPUDRAFT_87641"/>
<dbReference type="InterPro" id="IPR007206">
    <property type="entry name" value="Protein_HGH1_C"/>
</dbReference>
<dbReference type="InterPro" id="IPR016024">
    <property type="entry name" value="ARM-type_fold"/>
</dbReference>
<dbReference type="PANTHER" id="PTHR13387:SF9">
    <property type="entry name" value="PROTEIN HGH1 HOMOLOG"/>
    <property type="match status" value="1"/>
</dbReference>
<dbReference type="KEGG" id="dpp:DICPUDRAFT_87641"/>
<evidence type="ECO:0000256" key="2">
    <source>
        <dbReference type="ARBA" id="ARBA00014076"/>
    </source>
</evidence>
<dbReference type="Pfam" id="PF04064">
    <property type="entry name" value="DUF384"/>
    <property type="match status" value="1"/>
</dbReference>
<dbReference type="FunCoup" id="F0ZJG4">
    <property type="interactions" value="302"/>
</dbReference>
<proteinExistence type="inferred from homology"/>
<dbReference type="Gene3D" id="1.25.10.10">
    <property type="entry name" value="Leucine-rich Repeat Variant"/>
    <property type="match status" value="1"/>
</dbReference>
<dbReference type="InParanoid" id="F0ZJG4"/>
<dbReference type="PANTHER" id="PTHR13387">
    <property type="entry name" value="PROTEIN HGH1 HOMOLOG"/>
    <property type="match status" value="1"/>
</dbReference>
<dbReference type="GeneID" id="10500531"/>
<evidence type="ECO:0000256" key="3">
    <source>
        <dbReference type="SAM" id="MobiDB-lite"/>
    </source>
</evidence>
<dbReference type="eggNOG" id="KOG2973">
    <property type="taxonomic scope" value="Eukaryota"/>
</dbReference>
<evidence type="ECO:0000259" key="4">
    <source>
        <dbReference type="Pfam" id="PF04063"/>
    </source>
</evidence>
<evidence type="ECO:0000256" key="1">
    <source>
        <dbReference type="ARBA" id="ARBA00006712"/>
    </source>
</evidence>